<dbReference type="Gene3D" id="3.90.25.10">
    <property type="entry name" value="UDP-galactose 4-epimerase, domain 1"/>
    <property type="match status" value="1"/>
</dbReference>
<sequence length="298" mass="32554">MSTFKNIALLGSTGNLGSRILTALNKAGFTVTAIQRKDSTNTPNGPAHSLKVDLSSESELTRAFANQDVVVSALPMPRLATDKIWMNAAIAAGVKRIVPSEFSTNMDNKLSQKLPIIKDKLEIRAYVEWNSVNNGPFMLPQMWLSGWMGPNPKTKTATFHDGGNAIVGTSTLERIGEGVAASLLPENAEKTKNKAVYVYSAAVSERKIADVISKLLGGVTFEETDLSVEQITKDAFAAYEKDQSTHDMRFYIPFCFGKGYGGDYRDIAMNKELGLKEMSDGELEEMFAGTLRKQGLIQ</sequence>
<dbReference type="Gene3D" id="3.40.50.720">
    <property type="entry name" value="NAD(P)-binding Rossmann-like Domain"/>
    <property type="match status" value="1"/>
</dbReference>
<dbReference type="SUPFAM" id="SSF51735">
    <property type="entry name" value="NAD(P)-binding Rossmann-fold domains"/>
    <property type="match status" value="1"/>
</dbReference>
<dbReference type="InterPro" id="IPR008030">
    <property type="entry name" value="NmrA-like"/>
</dbReference>
<proteinExistence type="predicted"/>
<organism evidence="4 5">
    <name type="scientific">Mollisia scopiformis</name>
    <name type="common">Conifer needle endophyte fungus</name>
    <name type="synonym">Phialocephala scopiformis</name>
    <dbReference type="NCBI Taxonomy" id="149040"/>
    <lineage>
        <taxon>Eukaryota</taxon>
        <taxon>Fungi</taxon>
        <taxon>Dikarya</taxon>
        <taxon>Ascomycota</taxon>
        <taxon>Pezizomycotina</taxon>
        <taxon>Leotiomycetes</taxon>
        <taxon>Helotiales</taxon>
        <taxon>Mollisiaceae</taxon>
        <taxon>Mollisia</taxon>
    </lineage>
</organism>
<dbReference type="InterPro" id="IPR051609">
    <property type="entry name" value="NmrA/Isoflavone_reductase-like"/>
</dbReference>
<dbReference type="KEGG" id="psco:LY89DRAFT_473"/>
<dbReference type="OrthoDB" id="9974981at2759"/>
<accession>A0A194XVF8</accession>
<evidence type="ECO:0000256" key="2">
    <source>
        <dbReference type="ARBA" id="ARBA00023002"/>
    </source>
</evidence>
<dbReference type="InParanoid" id="A0A194XVF8"/>
<dbReference type="RefSeq" id="XP_018078052.1">
    <property type="nucleotide sequence ID" value="XM_018207781.1"/>
</dbReference>
<gene>
    <name evidence="4" type="ORF">LY89DRAFT_473</name>
</gene>
<dbReference type="GO" id="GO:0016491">
    <property type="term" value="F:oxidoreductase activity"/>
    <property type="evidence" value="ECO:0007669"/>
    <property type="project" value="UniProtKB-KW"/>
</dbReference>
<keyword evidence="1" id="KW-0521">NADP</keyword>
<evidence type="ECO:0000313" key="4">
    <source>
        <dbReference type="EMBL" id="KUJ23697.1"/>
    </source>
</evidence>
<keyword evidence="2" id="KW-0560">Oxidoreductase</keyword>
<dbReference type="PANTHER" id="PTHR47706">
    <property type="entry name" value="NMRA-LIKE FAMILY PROTEIN"/>
    <property type="match status" value="1"/>
</dbReference>
<keyword evidence="5" id="KW-1185">Reference proteome</keyword>
<dbReference type="InterPro" id="IPR036291">
    <property type="entry name" value="NAD(P)-bd_dom_sf"/>
</dbReference>
<evidence type="ECO:0000259" key="3">
    <source>
        <dbReference type="Pfam" id="PF05368"/>
    </source>
</evidence>
<dbReference type="GeneID" id="28817507"/>
<feature type="domain" description="NmrA-like" evidence="3">
    <location>
        <begin position="5"/>
        <end position="234"/>
    </location>
</feature>
<dbReference type="EMBL" id="KQ947404">
    <property type="protein sequence ID" value="KUJ23697.1"/>
    <property type="molecule type" value="Genomic_DNA"/>
</dbReference>
<evidence type="ECO:0000256" key="1">
    <source>
        <dbReference type="ARBA" id="ARBA00022857"/>
    </source>
</evidence>
<reference evidence="4 5" key="1">
    <citation type="submission" date="2015-10" db="EMBL/GenBank/DDBJ databases">
        <title>Full genome of DAOMC 229536 Phialocephala scopiformis, a fungal endophyte of spruce producing the potent anti-insectan compound rugulosin.</title>
        <authorList>
            <consortium name="DOE Joint Genome Institute"/>
            <person name="Walker A.K."/>
            <person name="Frasz S.L."/>
            <person name="Seifert K.A."/>
            <person name="Miller J.D."/>
            <person name="Mondo S.J."/>
            <person name="Labutti K."/>
            <person name="Lipzen A."/>
            <person name="Dockter R."/>
            <person name="Kennedy M."/>
            <person name="Grigoriev I.V."/>
            <person name="Spatafora J.W."/>
        </authorList>
    </citation>
    <scope>NUCLEOTIDE SEQUENCE [LARGE SCALE GENOMIC DNA]</scope>
    <source>
        <strain evidence="4 5">CBS 120377</strain>
    </source>
</reference>
<dbReference type="PANTHER" id="PTHR47706:SF1">
    <property type="entry name" value="CIPA-LIKE, PUTATIVE (AFU_ORTHOLOGUE AFUA_1G12460)-RELATED"/>
    <property type="match status" value="1"/>
</dbReference>
<protein>
    <submittedName>
        <fullName evidence="4">NAD(P)-binding protein</fullName>
    </submittedName>
</protein>
<evidence type="ECO:0000313" key="5">
    <source>
        <dbReference type="Proteomes" id="UP000070700"/>
    </source>
</evidence>
<dbReference type="AlphaFoldDB" id="A0A194XVF8"/>
<dbReference type="Proteomes" id="UP000070700">
    <property type="component" value="Unassembled WGS sequence"/>
</dbReference>
<dbReference type="Pfam" id="PF05368">
    <property type="entry name" value="NmrA"/>
    <property type="match status" value="1"/>
</dbReference>
<name>A0A194XVF8_MOLSC</name>